<accession>A0A1S8X1L3</accession>
<sequence>CPTAPTLKVNNAVSKFGSHLQASCEANATSYGSLLKLVYLTPSGSYITCHVHRETTLCLRTTPDDRDCSAEFDSSRYQEQPVYSSQCLAKLDENGTVIVNYIMFSIRKLSVQDFNGHLFCHTIDTAAVETPEESKNYARLISDIYVVHFAFPPEVTFFYFDQNTQWWECQVSAYPLTGHADLQTIQVQPVWLRNQLLEYYVRTSNNAPPAVNNQSLIPKSLLQKTRYLRYSIRLTLRSTMPVPGGLTKGEVVTRCNLGNVSRVLTTKLGEILVRDDMVQSQVEVPQSGVQINILCTIEMTGTKHMQHISLHRLLETNWATYDVTVVTIRVLEIKGHHRNYNALKTKHTIFGIWTCSVSPNIRILSHWTEDSIVIAITLLTSLEYDTGSYYCSGRFADGDYNTTAIQTKLISGKSTEAAFGYQLKNGLGSWFRSIISMSHNEPVHIRCIVWATNPLSEVTKEHRITTMQESDGDNGLKFQSIKTHNIIRSQVDLYVSANKNQSPNTFTCEFQHGNRTYKLLVQGPDAKCETPGDLRTKPSDMASHPRSAVVECLGSKTCESTRFHWSWVAGPIPQMSVEIDRVDDNLVSSAGSLFLSRLPRIGTYIFLCIVDCVCGNITTRKSISTTINVRSDFHDERRYLSSEIVDTELHPEVKKGIYQDDILRKDVPETKAKDSDTDEVYGSRKRYVEGEKTEHIETVKEQIILPPQTVDYAAEGTRRDYGVSIQADKTNFEFNRMYPIRRGPENSVLFILPSQVFVSTLADDREQLRPLYRATSCPEYQTEPCIAKNLNEEERVKLHYRDHYIRETSLDFLKLAPRPPYSLDVRSHVSSQYDAAELYRDRRYRDLLRRHVGIYGAQRAASTVDMREAGAWRGQDAVESKWTRFGQSERDWNVSGQHSRSRWVLGETKSLDTISLTTSVPKSTLSIPSQSEIQHEDIIHPRGNTHKNRIRFFDFPDKSAADIHFQRLQPPMSNSGLHHRAKVPLLIQKDDLLKQSTKMHEEHVVKYPVRFGSPYLRSGRQLYSEHQNVVRDTLRLRSPPKKVEAIWLTDVHGDLHNETLLEQSFKSSQIKDDYFYQHKRIHGFGVVNRPSFRHFHPTERRRDIQMTNDQIRKMTPWWQTLVRWSYGPESHLKEPPHNLSTYPLYKTTRDSFLEPMPNIHTPTWTGDDRELTARNLHTKYDMEGQFGDALELKPGFVYVSGSTSGVCPIVLESQGALHSFLKLSWKRYPSLATLPEPIAEIDLEAGLTRLRSARFGYPNRIFSYPSLKWPQAYTLDITGLTTEDFGYYACVHIFRLSNRSNRTVNVLKRSTHPLCIMAKQTKPKLVLVEYNYTSLSEGRYQDGKLISKAPAYIKACYSQEDVLVAYCVAQPYRLFCEKPDQLANGTRLVQTSFRSFIHLGAEINRSRKILLPEPTEFIPPIEELATDNSLENYHAWHVPLQSNTGRVSINCEIHPQIVPPTLGSLGYWNWLNSQLDVHRRQELRLSSEHITLCLRMDPEIIQISPRPTRQRGDIWLDVVNLQPQNTISCQTSTEAASMPNMTFYPIQSYKLSQATTMGLVSLSHWLDNKRFPVQWPKSSHPNLVRFYIPANQSVLGFYIVRCSVPETGKS</sequence>
<dbReference type="Proteomes" id="UP000243686">
    <property type="component" value="Unassembled WGS sequence"/>
</dbReference>
<feature type="non-terminal residue" evidence="1">
    <location>
        <position position="1"/>
    </location>
</feature>
<reference evidence="1 2" key="1">
    <citation type="submission" date="2015-03" db="EMBL/GenBank/DDBJ databases">
        <title>Draft genome of the nematode, Opisthorchis viverrini.</title>
        <authorList>
            <person name="Mitreva M."/>
        </authorList>
    </citation>
    <scope>NUCLEOTIDE SEQUENCE [LARGE SCALE GENOMIC DNA]</scope>
    <source>
        <strain evidence="1">Khon Kaen</strain>
    </source>
</reference>
<evidence type="ECO:0000313" key="1">
    <source>
        <dbReference type="EMBL" id="OON20614.1"/>
    </source>
</evidence>
<gene>
    <name evidence="1" type="ORF">X801_03501</name>
</gene>
<proteinExistence type="predicted"/>
<protein>
    <recommendedName>
        <fullName evidence="3">Ig-like domain-containing protein</fullName>
    </recommendedName>
</protein>
<feature type="non-terminal residue" evidence="1">
    <location>
        <position position="1610"/>
    </location>
</feature>
<name>A0A1S8X1L3_OPIVI</name>
<evidence type="ECO:0000313" key="2">
    <source>
        <dbReference type="Proteomes" id="UP000243686"/>
    </source>
</evidence>
<keyword evidence="2" id="KW-1185">Reference proteome</keyword>
<dbReference type="EMBL" id="KV892541">
    <property type="protein sequence ID" value="OON20614.1"/>
    <property type="molecule type" value="Genomic_DNA"/>
</dbReference>
<evidence type="ECO:0008006" key="3">
    <source>
        <dbReference type="Google" id="ProtNLM"/>
    </source>
</evidence>
<organism evidence="1 2">
    <name type="scientific">Opisthorchis viverrini</name>
    <name type="common">Southeast Asian liver fluke</name>
    <dbReference type="NCBI Taxonomy" id="6198"/>
    <lineage>
        <taxon>Eukaryota</taxon>
        <taxon>Metazoa</taxon>
        <taxon>Spiralia</taxon>
        <taxon>Lophotrochozoa</taxon>
        <taxon>Platyhelminthes</taxon>
        <taxon>Trematoda</taxon>
        <taxon>Digenea</taxon>
        <taxon>Opisthorchiida</taxon>
        <taxon>Opisthorchiata</taxon>
        <taxon>Opisthorchiidae</taxon>
        <taxon>Opisthorchis</taxon>
    </lineage>
</organism>